<dbReference type="PANTHER" id="PTHR11328:SF24">
    <property type="entry name" value="MAJOR FACILITATOR SUPERFAMILY (MFS) PROFILE DOMAIN-CONTAINING PROTEIN"/>
    <property type="match status" value="1"/>
</dbReference>
<dbReference type="GO" id="GO:0015293">
    <property type="term" value="F:symporter activity"/>
    <property type="evidence" value="ECO:0007669"/>
    <property type="project" value="InterPro"/>
</dbReference>
<dbReference type="EMBL" id="JACIBV010000001">
    <property type="protein sequence ID" value="MBB3729123.1"/>
    <property type="molecule type" value="Genomic_DNA"/>
</dbReference>
<feature type="transmembrane region" description="Helical" evidence="7">
    <location>
        <begin position="220"/>
        <end position="240"/>
    </location>
</feature>
<accession>A0A7W5Y910</accession>
<evidence type="ECO:0000313" key="8">
    <source>
        <dbReference type="EMBL" id="MBB3729123.1"/>
    </source>
</evidence>
<keyword evidence="3" id="KW-1003">Cell membrane</keyword>
<dbReference type="GO" id="GO:0008643">
    <property type="term" value="P:carbohydrate transport"/>
    <property type="evidence" value="ECO:0007669"/>
    <property type="project" value="InterPro"/>
</dbReference>
<gene>
    <name evidence="8" type="ORF">FHR33_004983</name>
</gene>
<proteinExistence type="predicted"/>
<comment type="subcellular location">
    <subcellularLocation>
        <location evidence="1">Cell membrane</location>
        <topology evidence="1">Multi-pass membrane protein</topology>
    </subcellularLocation>
</comment>
<evidence type="ECO:0000256" key="5">
    <source>
        <dbReference type="ARBA" id="ARBA00022989"/>
    </source>
</evidence>
<reference evidence="8 9" key="1">
    <citation type="submission" date="2020-08" db="EMBL/GenBank/DDBJ databases">
        <title>Sequencing the genomes of 1000 actinobacteria strains.</title>
        <authorList>
            <person name="Klenk H.-P."/>
        </authorList>
    </citation>
    <scope>NUCLEOTIDE SEQUENCE [LARGE SCALE GENOMIC DNA]</scope>
    <source>
        <strain evidence="8 9">DSM 44320</strain>
    </source>
</reference>
<feature type="transmembrane region" description="Helical" evidence="7">
    <location>
        <begin position="260"/>
        <end position="284"/>
    </location>
</feature>
<dbReference type="GeneID" id="95391319"/>
<keyword evidence="9" id="KW-1185">Reference proteome</keyword>
<dbReference type="NCBIfam" id="TIGR00792">
    <property type="entry name" value="gph"/>
    <property type="match status" value="1"/>
</dbReference>
<evidence type="ECO:0000256" key="3">
    <source>
        <dbReference type="ARBA" id="ARBA00022475"/>
    </source>
</evidence>
<sequence length="448" mass="46453">MDDRPGMAEKFAFFSGVWGGVLMGAGSGFLLLYLTDIVGLGAAAVGTLMLVARVADGASDPIMGYLVDHLPPTRWGRFRPYVLVGAVLCVCCVIALFVVPALLPDALVALWITYLLWGLLLDLFQIPMTSLVPAMSADQGARGQLAAIVGVTGLFAAALATGLTLPVVNLLGGGTRGWLTYVIGSAILGFCLVVVMVLRVRERVVPLSPERYRLSDVRRVFFSGRAVPILLLSKVSVQAAGGALTAAMPYFFLYYIGDTVYLSAAAFVMAIPMVAGAVAVPVLARRAGAKPLYVASLGVSITGLAALMAVPPDPVPVLACFALTGVGLGGAVSLSLVLLAELTDYTEWKHGFRTEASLAAMTSFATKAGGGVGGGLLAYTLALTGYRSGGVAQSEETLDGILMAQSLVPAGIGLVGALAFLLYPISGEVAREASRRLAERRTAVVEPA</sequence>
<dbReference type="GO" id="GO:0005886">
    <property type="term" value="C:plasma membrane"/>
    <property type="evidence" value="ECO:0007669"/>
    <property type="project" value="UniProtKB-SubCell"/>
</dbReference>
<feature type="transmembrane region" description="Helical" evidence="7">
    <location>
        <begin position="145"/>
        <end position="172"/>
    </location>
</feature>
<organism evidence="8 9">
    <name type="scientific">Nonomuraea dietziae</name>
    <dbReference type="NCBI Taxonomy" id="65515"/>
    <lineage>
        <taxon>Bacteria</taxon>
        <taxon>Bacillati</taxon>
        <taxon>Actinomycetota</taxon>
        <taxon>Actinomycetes</taxon>
        <taxon>Streptosporangiales</taxon>
        <taxon>Streptosporangiaceae</taxon>
        <taxon>Nonomuraea</taxon>
    </lineage>
</organism>
<evidence type="ECO:0000256" key="2">
    <source>
        <dbReference type="ARBA" id="ARBA00022448"/>
    </source>
</evidence>
<feature type="transmembrane region" description="Helical" evidence="7">
    <location>
        <begin position="12"/>
        <end position="31"/>
    </location>
</feature>
<dbReference type="PROSITE" id="PS00872">
    <property type="entry name" value="NA_GALACTOSIDE_SYMP"/>
    <property type="match status" value="1"/>
</dbReference>
<dbReference type="Pfam" id="PF13347">
    <property type="entry name" value="MFS_2"/>
    <property type="match status" value="1"/>
</dbReference>
<protein>
    <submittedName>
        <fullName evidence="8">Sugar (Glycoside-pentoside-hexuronide) transporter</fullName>
    </submittedName>
</protein>
<evidence type="ECO:0000256" key="4">
    <source>
        <dbReference type="ARBA" id="ARBA00022692"/>
    </source>
</evidence>
<dbReference type="SUPFAM" id="SSF103473">
    <property type="entry name" value="MFS general substrate transporter"/>
    <property type="match status" value="1"/>
</dbReference>
<keyword evidence="6 7" id="KW-0472">Membrane</keyword>
<dbReference type="InterPro" id="IPR001927">
    <property type="entry name" value="Na/Gal_symport"/>
</dbReference>
<evidence type="ECO:0000313" key="9">
    <source>
        <dbReference type="Proteomes" id="UP000579945"/>
    </source>
</evidence>
<keyword evidence="4 7" id="KW-0812">Transmembrane</keyword>
<dbReference type="PANTHER" id="PTHR11328">
    <property type="entry name" value="MAJOR FACILITATOR SUPERFAMILY DOMAIN-CONTAINING PROTEIN"/>
    <property type="match status" value="1"/>
</dbReference>
<keyword evidence="5 7" id="KW-1133">Transmembrane helix</keyword>
<feature type="transmembrane region" description="Helical" evidence="7">
    <location>
        <begin position="316"/>
        <end position="339"/>
    </location>
</feature>
<keyword evidence="2" id="KW-0813">Transport</keyword>
<name>A0A7W5Y910_9ACTN</name>
<dbReference type="AlphaFoldDB" id="A0A7W5Y910"/>
<evidence type="ECO:0000256" key="1">
    <source>
        <dbReference type="ARBA" id="ARBA00004651"/>
    </source>
</evidence>
<feature type="transmembrane region" description="Helical" evidence="7">
    <location>
        <begin position="81"/>
        <end position="100"/>
    </location>
</feature>
<feature type="transmembrane region" description="Helical" evidence="7">
    <location>
        <begin position="360"/>
        <end position="382"/>
    </location>
</feature>
<dbReference type="InterPro" id="IPR018043">
    <property type="entry name" value="Na/Gal_symport_CS"/>
</dbReference>
<feature type="transmembrane region" description="Helical" evidence="7">
    <location>
        <begin position="37"/>
        <end position="55"/>
    </location>
</feature>
<feature type="transmembrane region" description="Helical" evidence="7">
    <location>
        <begin position="106"/>
        <end position="124"/>
    </location>
</feature>
<feature type="transmembrane region" description="Helical" evidence="7">
    <location>
        <begin position="402"/>
        <end position="425"/>
    </location>
</feature>
<comment type="caution">
    <text evidence="8">The sequence shown here is derived from an EMBL/GenBank/DDBJ whole genome shotgun (WGS) entry which is preliminary data.</text>
</comment>
<dbReference type="InterPro" id="IPR039672">
    <property type="entry name" value="MFS_2"/>
</dbReference>
<feature type="transmembrane region" description="Helical" evidence="7">
    <location>
        <begin position="291"/>
        <end position="310"/>
    </location>
</feature>
<dbReference type="GO" id="GO:0006814">
    <property type="term" value="P:sodium ion transport"/>
    <property type="evidence" value="ECO:0007669"/>
    <property type="project" value="InterPro"/>
</dbReference>
<feature type="transmembrane region" description="Helical" evidence="7">
    <location>
        <begin position="178"/>
        <end position="200"/>
    </location>
</feature>
<dbReference type="Proteomes" id="UP000579945">
    <property type="component" value="Unassembled WGS sequence"/>
</dbReference>
<dbReference type="InterPro" id="IPR036259">
    <property type="entry name" value="MFS_trans_sf"/>
</dbReference>
<dbReference type="RefSeq" id="WP_183651972.1">
    <property type="nucleotide sequence ID" value="NZ_BAAAXX010000006.1"/>
</dbReference>
<evidence type="ECO:0000256" key="7">
    <source>
        <dbReference type="SAM" id="Phobius"/>
    </source>
</evidence>
<dbReference type="Gene3D" id="1.20.1250.20">
    <property type="entry name" value="MFS general substrate transporter like domains"/>
    <property type="match status" value="2"/>
</dbReference>
<evidence type="ECO:0000256" key="6">
    <source>
        <dbReference type="ARBA" id="ARBA00023136"/>
    </source>
</evidence>